<keyword evidence="2" id="KW-0732">Signal</keyword>
<dbReference type="InterPro" id="IPR002692">
    <property type="entry name" value="S45"/>
</dbReference>
<comment type="similarity">
    <text evidence="1">Belongs to the peptidase S45 family.</text>
</comment>
<dbReference type="EMBL" id="NTJZ01000013">
    <property type="protein sequence ID" value="PDH32740.1"/>
    <property type="molecule type" value="Genomic_DNA"/>
</dbReference>
<keyword evidence="4" id="KW-0865">Zymogen</keyword>
<protein>
    <submittedName>
        <fullName evidence="5">Acyl-homoserine-lactone acylase</fullName>
    </submittedName>
</protein>
<evidence type="ECO:0000313" key="5">
    <source>
        <dbReference type="EMBL" id="PDH32740.1"/>
    </source>
</evidence>
<evidence type="ECO:0000256" key="3">
    <source>
        <dbReference type="ARBA" id="ARBA00022801"/>
    </source>
</evidence>
<reference evidence="5 6" key="1">
    <citation type="submission" date="2017-08" db="EMBL/GenBank/DDBJ databases">
        <title>Fine stratification of microbial communities through a metagenomic profile of the photic zone.</title>
        <authorList>
            <person name="Haro-Moreno J.M."/>
            <person name="Lopez-Perez M."/>
            <person name="De La Torre J."/>
            <person name="Picazo A."/>
            <person name="Camacho A."/>
            <person name="Rodriguez-Valera F."/>
        </authorList>
    </citation>
    <scope>NUCLEOTIDE SEQUENCE [LARGE SCALE GENOMIC DNA]</scope>
    <source>
        <strain evidence="5">MED-G28</strain>
    </source>
</reference>
<dbReference type="PANTHER" id="PTHR34218">
    <property type="entry name" value="PEPTIDASE S45 PENICILLIN AMIDASE"/>
    <property type="match status" value="1"/>
</dbReference>
<evidence type="ECO:0000256" key="4">
    <source>
        <dbReference type="ARBA" id="ARBA00023145"/>
    </source>
</evidence>
<dbReference type="Gene3D" id="1.10.439.10">
    <property type="entry name" value="Penicillin Amidohydrolase, domain 1"/>
    <property type="match status" value="1"/>
</dbReference>
<dbReference type="Pfam" id="PF01804">
    <property type="entry name" value="Penicil_amidase"/>
    <property type="match status" value="1"/>
</dbReference>
<organism evidence="5 6">
    <name type="scientific">OM182 bacterium MED-G28</name>
    <dbReference type="NCBI Taxonomy" id="1986256"/>
    <lineage>
        <taxon>Bacteria</taxon>
        <taxon>Pseudomonadati</taxon>
        <taxon>Pseudomonadota</taxon>
        <taxon>Gammaproteobacteria</taxon>
        <taxon>OMG group</taxon>
        <taxon>OM182 clade</taxon>
    </lineage>
</organism>
<dbReference type="AlphaFoldDB" id="A0A2A5W8E3"/>
<dbReference type="Proteomes" id="UP000219329">
    <property type="component" value="Unassembled WGS sequence"/>
</dbReference>
<dbReference type="InterPro" id="IPR043147">
    <property type="entry name" value="Penicillin_amidase_A-knob"/>
</dbReference>
<dbReference type="SUPFAM" id="SSF56235">
    <property type="entry name" value="N-terminal nucleophile aminohydrolases (Ntn hydrolases)"/>
    <property type="match status" value="1"/>
</dbReference>
<dbReference type="GO" id="GO:0017000">
    <property type="term" value="P:antibiotic biosynthetic process"/>
    <property type="evidence" value="ECO:0007669"/>
    <property type="project" value="InterPro"/>
</dbReference>
<comment type="caution">
    <text evidence="5">The sequence shown here is derived from an EMBL/GenBank/DDBJ whole genome shotgun (WGS) entry which is preliminary data.</text>
</comment>
<dbReference type="GO" id="GO:0016811">
    <property type="term" value="F:hydrolase activity, acting on carbon-nitrogen (but not peptide) bonds, in linear amides"/>
    <property type="evidence" value="ECO:0007669"/>
    <property type="project" value="InterPro"/>
</dbReference>
<dbReference type="Gene3D" id="3.60.20.10">
    <property type="entry name" value="Glutamine Phosphoribosylpyrophosphate, subunit 1, domain 1"/>
    <property type="match status" value="1"/>
</dbReference>
<dbReference type="InterPro" id="IPR029055">
    <property type="entry name" value="Ntn_hydrolases_N"/>
</dbReference>
<sequence length="766" mass="84136">MQISFLRQKLIGPMALSFVTGISACSEPSTEQMSAATESSISDIVTDLAPAKEVQIRWTDYGIPHIKANSWEGLGYGFAHASASNTICVLAREFVTVRGEQAKYFGATDANINQDAFHRALLNQNKLEEYLAYGSADSKAMDLGYVRGYNDYIERHRGRMPASCNNAPWLTQINESDLARINIGVGIRYGLGRVTNEIATSGPGLELAQLQPLDLEVDRNMIGSNALGFGGALTESGRGVLMGNPHYPWHGPSRFHMAHLTYPGELDVMGVALITTSRIAIGFTEHVAWSHTVSTALRFTMFQLDLVPDNPMAYRLGDDVHNIEVIGVEVETPDGVATRSVHMTHLGPVVTGQGMPWTDKHVYVMRDVNYENYRSGDQYRDISQARNVEELRTALATHQGAAFVNTIAADRDGGALYADMSAIPNVSAELLARCAIDTGNPRIITLNGSDPSCDWQVDPGAAYPGLMPPAEQPSLITDTYVSNSNDSYWLSNPNTRLEGFSPIIGNEQTTRSLRTRAGLVMVEEVIDSGEKFTQDKVKALLFNHRHYGAELLLDEILEVCEGQTKLEEACTILANWDRRQDIDSVGAHIFNRFWENARGLSEHFAIPFDLDDPVNTPSGLTIENEETQKLVISALESGITSLQEAGIPLDAPWGDVQFAIRNGEKIGIPGGAGGQGLFSVITARFNAENGGYNPIIHGNSYIQTVTWNENGTPDADAILTYSQSPEPDSSYYSDLTKVYSQSNWIDLPFTDDQIQEQLVREENLQF</sequence>
<evidence type="ECO:0000256" key="2">
    <source>
        <dbReference type="ARBA" id="ARBA00022729"/>
    </source>
</evidence>
<evidence type="ECO:0000256" key="1">
    <source>
        <dbReference type="ARBA" id="ARBA00006586"/>
    </source>
</evidence>
<dbReference type="InterPro" id="IPR043146">
    <property type="entry name" value="Penicillin_amidase_N_B-knob"/>
</dbReference>
<keyword evidence="3" id="KW-0378">Hydrolase</keyword>
<accession>A0A2A5W8E3</accession>
<dbReference type="InterPro" id="IPR023343">
    <property type="entry name" value="Penicillin_amidase_dom1"/>
</dbReference>
<evidence type="ECO:0000313" key="6">
    <source>
        <dbReference type="Proteomes" id="UP000219329"/>
    </source>
</evidence>
<dbReference type="Gene3D" id="2.30.120.10">
    <property type="match status" value="1"/>
</dbReference>
<gene>
    <name evidence="5" type="ORF">CNF02_10780</name>
</gene>
<dbReference type="PROSITE" id="PS51257">
    <property type="entry name" value="PROKAR_LIPOPROTEIN"/>
    <property type="match status" value="1"/>
</dbReference>
<proteinExistence type="inferred from homology"/>
<name>A0A2A5W8E3_9GAMM</name>
<dbReference type="PANTHER" id="PTHR34218:SF3">
    <property type="entry name" value="ACYL-HOMOSERINE LACTONE ACYLASE PVDQ"/>
    <property type="match status" value="1"/>
</dbReference>
<dbReference type="Gene3D" id="1.10.1400.10">
    <property type="match status" value="1"/>
</dbReference>